<organism evidence="5 6">
    <name type="scientific">Fictibacillus terranigra</name>
    <dbReference type="NCBI Taxonomy" id="3058424"/>
    <lineage>
        <taxon>Bacteria</taxon>
        <taxon>Bacillati</taxon>
        <taxon>Bacillota</taxon>
        <taxon>Bacilli</taxon>
        <taxon>Bacillales</taxon>
        <taxon>Fictibacillaceae</taxon>
        <taxon>Fictibacillus</taxon>
    </lineage>
</organism>
<dbReference type="SMART" id="SM00836">
    <property type="entry name" value="DALR_1"/>
    <property type="match status" value="1"/>
</dbReference>
<feature type="domain" description="DALR anticodon binding" evidence="4">
    <location>
        <begin position="4"/>
        <end position="65"/>
    </location>
</feature>
<evidence type="ECO:0000256" key="2">
    <source>
        <dbReference type="ARBA" id="ARBA00022741"/>
    </source>
</evidence>
<evidence type="ECO:0000313" key="5">
    <source>
        <dbReference type="EMBL" id="MDN4071685.1"/>
    </source>
</evidence>
<evidence type="ECO:0000256" key="1">
    <source>
        <dbReference type="ARBA" id="ARBA00022598"/>
    </source>
</evidence>
<keyword evidence="3" id="KW-0067">ATP-binding</keyword>
<evidence type="ECO:0000256" key="3">
    <source>
        <dbReference type="ARBA" id="ARBA00022840"/>
    </source>
</evidence>
<keyword evidence="1" id="KW-0436">Ligase</keyword>
<dbReference type="SUPFAM" id="SSF47323">
    <property type="entry name" value="Anticodon-binding domain of a subclass of class I aminoacyl-tRNA synthetases"/>
    <property type="match status" value="1"/>
</dbReference>
<gene>
    <name evidence="5" type="ORF">QYF49_01390</name>
</gene>
<dbReference type="Pfam" id="PF05746">
    <property type="entry name" value="DALR_1"/>
    <property type="match status" value="1"/>
</dbReference>
<proteinExistence type="predicted"/>
<dbReference type="EMBL" id="JAUHLN010000001">
    <property type="protein sequence ID" value="MDN4071685.1"/>
    <property type="molecule type" value="Genomic_DNA"/>
</dbReference>
<keyword evidence="2" id="KW-0547">Nucleotide-binding</keyword>
<evidence type="ECO:0000313" key="6">
    <source>
        <dbReference type="Proteomes" id="UP001168694"/>
    </source>
</evidence>
<evidence type="ECO:0000259" key="4">
    <source>
        <dbReference type="SMART" id="SM00836"/>
    </source>
</evidence>
<dbReference type="InterPro" id="IPR009080">
    <property type="entry name" value="tRNAsynth_Ia_anticodon-bd"/>
</dbReference>
<comment type="caution">
    <text evidence="5">The sequence shown here is derived from an EMBL/GenBank/DDBJ whole genome shotgun (WGS) entry which is preliminary data.</text>
</comment>
<keyword evidence="6" id="KW-1185">Reference proteome</keyword>
<dbReference type="Gene3D" id="1.10.730.10">
    <property type="entry name" value="Isoleucyl-tRNA Synthetase, Domain 1"/>
    <property type="match status" value="1"/>
</dbReference>
<dbReference type="Proteomes" id="UP001168694">
    <property type="component" value="Unassembled WGS sequence"/>
</dbReference>
<sequence length="72" mass="8255">MPGTLGETGLYDDYSWELVKTLMAFPEVIQKSLRLYEPSQIAKYLIDAAQEFNAFYSHVRVVSHSSRPQPSF</sequence>
<reference evidence="5" key="1">
    <citation type="submission" date="2023-06" db="EMBL/GenBank/DDBJ databases">
        <title>Draft Genome Sequences of Representative Paenibacillus Polymyxa, Bacillus cereus, Fictibacillus sp., and Brevibacillus agri Strains Isolated from Amazonian Dark Earth.</title>
        <authorList>
            <person name="Pellegrinetti T.A."/>
            <person name="Cunha I.C.M."/>
            <person name="Chaves M.G."/>
            <person name="Freitas A.S."/>
            <person name="Silva A.V.R."/>
            <person name="Tsai S.M."/>
            <person name="Mendes L.W."/>
        </authorList>
    </citation>
    <scope>NUCLEOTIDE SEQUENCE</scope>
    <source>
        <strain evidence="5">CENA-BCM004</strain>
    </source>
</reference>
<dbReference type="InterPro" id="IPR008909">
    <property type="entry name" value="DALR_anticod-bd"/>
</dbReference>
<protein>
    <submittedName>
        <fullName evidence="5">DALR anticodon-binding domain-containing protein</fullName>
    </submittedName>
</protein>
<accession>A0ABT8E199</accession>
<name>A0ABT8E199_9BACL</name>